<evidence type="ECO:0000313" key="3">
    <source>
        <dbReference type="EMBL" id="CEM20031.1"/>
    </source>
</evidence>
<feature type="transmembrane region" description="Helical" evidence="2">
    <location>
        <begin position="143"/>
        <end position="164"/>
    </location>
</feature>
<organism evidence="3 4">
    <name type="scientific">Vitrella brassicaformis (strain CCMP3155)</name>
    <dbReference type="NCBI Taxonomy" id="1169540"/>
    <lineage>
        <taxon>Eukaryota</taxon>
        <taxon>Sar</taxon>
        <taxon>Alveolata</taxon>
        <taxon>Colpodellida</taxon>
        <taxon>Vitrellaceae</taxon>
        <taxon>Vitrella</taxon>
    </lineage>
</organism>
<dbReference type="OrthoDB" id="428919at2759"/>
<feature type="region of interest" description="Disordered" evidence="1">
    <location>
        <begin position="455"/>
        <end position="617"/>
    </location>
</feature>
<feature type="compositionally biased region" description="Basic and acidic residues" evidence="1">
    <location>
        <begin position="592"/>
        <end position="617"/>
    </location>
</feature>
<gene>
    <name evidence="3" type="ORF">Vbra_6024</name>
</gene>
<evidence type="ECO:0000256" key="1">
    <source>
        <dbReference type="SAM" id="MobiDB-lite"/>
    </source>
</evidence>
<reference evidence="3 4" key="1">
    <citation type="submission" date="2014-11" db="EMBL/GenBank/DDBJ databases">
        <authorList>
            <person name="Zhu J."/>
            <person name="Qi W."/>
            <person name="Song R."/>
        </authorList>
    </citation>
    <scope>NUCLEOTIDE SEQUENCE [LARGE SCALE GENOMIC DNA]</scope>
</reference>
<dbReference type="EMBL" id="CDMY01000520">
    <property type="protein sequence ID" value="CEM20031.1"/>
    <property type="molecule type" value="Genomic_DNA"/>
</dbReference>
<evidence type="ECO:0000256" key="2">
    <source>
        <dbReference type="SAM" id="Phobius"/>
    </source>
</evidence>
<dbReference type="AlphaFoldDB" id="A0A0G4FXJ4"/>
<feature type="compositionally biased region" description="Gly residues" evidence="1">
    <location>
        <begin position="572"/>
        <end position="591"/>
    </location>
</feature>
<keyword evidence="4" id="KW-1185">Reference proteome</keyword>
<accession>A0A0G4FXJ4</accession>
<feature type="compositionally biased region" description="Basic and acidic residues" evidence="1">
    <location>
        <begin position="562"/>
        <end position="571"/>
    </location>
</feature>
<dbReference type="Proteomes" id="UP000041254">
    <property type="component" value="Unassembled WGS sequence"/>
</dbReference>
<dbReference type="InParanoid" id="A0A0G4FXJ4"/>
<keyword evidence="2" id="KW-0472">Membrane</keyword>
<protein>
    <submittedName>
        <fullName evidence="3">Uncharacterized protein</fullName>
    </submittedName>
</protein>
<feature type="compositionally biased region" description="Low complexity" evidence="1">
    <location>
        <begin position="69"/>
        <end position="84"/>
    </location>
</feature>
<feature type="transmembrane region" description="Helical" evidence="2">
    <location>
        <begin position="185"/>
        <end position="207"/>
    </location>
</feature>
<dbReference type="VEuPathDB" id="CryptoDB:Vbra_6024"/>
<feature type="transmembrane region" description="Helical" evidence="2">
    <location>
        <begin position="306"/>
        <end position="328"/>
    </location>
</feature>
<keyword evidence="2" id="KW-0812">Transmembrane</keyword>
<feature type="compositionally biased region" description="Basic and acidic residues" evidence="1">
    <location>
        <begin position="472"/>
        <end position="491"/>
    </location>
</feature>
<name>A0A0G4FXJ4_VITBC</name>
<keyword evidence="2" id="KW-1133">Transmembrane helix</keyword>
<feature type="compositionally biased region" description="Basic and acidic residues" evidence="1">
    <location>
        <begin position="501"/>
        <end position="540"/>
    </location>
</feature>
<proteinExistence type="predicted"/>
<evidence type="ECO:0000313" key="4">
    <source>
        <dbReference type="Proteomes" id="UP000041254"/>
    </source>
</evidence>
<feature type="region of interest" description="Disordered" evidence="1">
    <location>
        <begin position="1"/>
        <end position="107"/>
    </location>
</feature>
<sequence length="617" mass="68132">MASNRPAAAALEPQSITVNVDPPTSAHSSHDEAATVTVHPGGFPPQSSTSAPPSRRQIADPRALTQSISVGDGLPGGPLSSTLGRDARSSRRKRPAQTPQSAGGRPSTLHRKFWLRFNPRGLQKANIRALVEQHGGAHYVEGVAVALMIVVNGTFIIFNTFSALSDTGKLREKSAQLFQGYYESVMIQVWLEAAVMGTLLLSLFLHVRTGDVLSLKKSLIQLSGFSTLVFVPSIRFIKKYWRSLNDRTAAQQQQQQLSASFSQHGTLIASAHRRNPNVAMRLSRAGGRREKGGDQDTKSTMVCEIFFLRLLFCLVVPWSFVIPMLKLFSIQFALTSSPAMWSATRFLSYLAIVNQIAYLRDATWREGASEYLFRTFAWMPDIEQREKDVSKFSSRVLWELIDILGWWRGFLFAVSISPEEEAFIAHYRDISTTTQSSPAAPQKPAQQKRRLFPPRANRSDAAPAPPSPSLPDTHRAPSRTRDRKADSERSHSLLKRLSGSRTRDRDRDRDPFQDLERGERSEGGGSSRREREKRQREKPVLGRKRTVTIAAIPVQTDGGDSSDDRGEEAGDRGGSGMGVGVGEGVGVGAGEDGGREGEVAIDIPDSRRRDSREPRGH</sequence>